<feature type="compositionally biased region" description="Basic and acidic residues" evidence="1">
    <location>
        <begin position="51"/>
        <end position="68"/>
    </location>
</feature>
<name>A0AAE0VX11_9BIVA</name>
<proteinExistence type="predicted"/>
<evidence type="ECO:0000256" key="1">
    <source>
        <dbReference type="SAM" id="MobiDB-lite"/>
    </source>
</evidence>
<keyword evidence="3" id="KW-1185">Reference proteome</keyword>
<dbReference type="AlphaFoldDB" id="A0AAE0VX11"/>
<accession>A0AAE0VX11</accession>
<gene>
    <name evidence="2" type="ORF">CHS0354_002649</name>
</gene>
<feature type="region of interest" description="Disordered" evidence="1">
    <location>
        <begin position="43"/>
        <end position="89"/>
    </location>
</feature>
<comment type="caution">
    <text evidence="2">The sequence shown here is derived from an EMBL/GenBank/DDBJ whole genome shotgun (WGS) entry which is preliminary data.</text>
</comment>
<organism evidence="2 3">
    <name type="scientific">Potamilus streckersoni</name>
    <dbReference type="NCBI Taxonomy" id="2493646"/>
    <lineage>
        <taxon>Eukaryota</taxon>
        <taxon>Metazoa</taxon>
        <taxon>Spiralia</taxon>
        <taxon>Lophotrochozoa</taxon>
        <taxon>Mollusca</taxon>
        <taxon>Bivalvia</taxon>
        <taxon>Autobranchia</taxon>
        <taxon>Heteroconchia</taxon>
        <taxon>Palaeoheterodonta</taxon>
        <taxon>Unionida</taxon>
        <taxon>Unionoidea</taxon>
        <taxon>Unionidae</taxon>
        <taxon>Ambleminae</taxon>
        <taxon>Lampsilini</taxon>
        <taxon>Potamilus</taxon>
    </lineage>
</organism>
<protein>
    <submittedName>
        <fullName evidence="2">Uncharacterized protein</fullName>
    </submittedName>
</protein>
<sequence length="159" mass="17990">MANWTSIFSWFYRQFSKLTNGHTLATDSVQTHPLKKDTDQQYTFETDSSDEAERQDVGLSKTVDKTKSMDAGPDSVKKRSQDGLNIGCNFRSPDSDVGLRKAADKTKAMDAGQDSVQMWSYKVLYMGRKIRSHEKVPRSASDTEETSVNRSPYYIFLPA</sequence>
<dbReference type="Proteomes" id="UP001195483">
    <property type="component" value="Unassembled WGS sequence"/>
</dbReference>
<evidence type="ECO:0000313" key="3">
    <source>
        <dbReference type="Proteomes" id="UP001195483"/>
    </source>
</evidence>
<dbReference type="EMBL" id="JAEAOA010000216">
    <property type="protein sequence ID" value="KAK3592200.1"/>
    <property type="molecule type" value="Genomic_DNA"/>
</dbReference>
<evidence type="ECO:0000313" key="2">
    <source>
        <dbReference type="EMBL" id="KAK3592200.1"/>
    </source>
</evidence>
<reference evidence="2" key="3">
    <citation type="submission" date="2023-05" db="EMBL/GenBank/DDBJ databases">
        <authorList>
            <person name="Smith C.H."/>
        </authorList>
    </citation>
    <scope>NUCLEOTIDE SEQUENCE</scope>
    <source>
        <strain evidence="2">CHS0354</strain>
        <tissue evidence="2">Mantle</tissue>
    </source>
</reference>
<reference evidence="2" key="1">
    <citation type="journal article" date="2021" name="Genome Biol. Evol.">
        <title>A High-Quality Reference Genome for a Parasitic Bivalve with Doubly Uniparental Inheritance (Bivalvia: Unionida).</title>
        <authorList>
            <person name="Smith C.H."/>
        </authorList>
    </citation>
    <scope>NUCLEOTIDE SEQUENCE</scope>
    <source>
        <strain evidence="2">CHS0354</strain>
    </source>
</reference>
<reference evidence="2" key="2">
    <citation type="journal article" date="2021" name="Genome Biol. Evol.">
        <title>Developing a high-quality reference genome for a parasitic bivalve with doubly uniparental inheritance (Bivalvia: Unionida).</title>
        <authorList>
            <person name="Smith C.H."/>
        </authorList>
    </citation>
    <scope>NUCLEOTIDE SEQUENCE</scope>
    <source>
        <strain evidence="2">CHS0354</strain>
        <tissue evidence="2">Mantle</tissue>
    </source>
</reference>